<dbReference type="GO" id="GO:0046872">
    <property type="term" value="F:metal ion binding"/>
    <property type="evidence" value="ECO:0007669"/>
    <property type="project" value="UniProtKB-KW"/>
</dbReference>
<organism evidence="5 6">
    <name type="scientific">Sphingobacterium mizutaii</name>
    <dbReference type="NCBI Taxonomy" id="1010"/>
    <lineage>
        <taxon>Bacteria</taxon>
        <taxon>Pseudomonadati</taxon>
        <taxon>Bacteroidota</taxon>
        <taxon>Sphingobacteriia</taxon>
        <taxon>Sphingobacteriales</taxon>
        <taxon>Sphingobacteriaceae</taxon>
        <taxon>Sphingobacterium</taxon>
    </lineage>
</organism>
<dbReference type="NCBIfam" id="NF033668">
    <property type="entry name" value="rSAM_PA0069"/>
    <property type="match status" value="1"/>
</dbReference>
<feature type="domain" description="Elp3/MiaA/NifB-like radical SAM core" evidence="4">
    <location>
        <begin position="61"/>
        <end position="280"/>
    </location>
</feature>
<dbReference type="InterPro" id="IPR006638">
    <property type="entry name" value="Elp3/MiaA/NifB-like_rSAM"/>
</dbReference>
<gene>
    <name evidence="5" type="ORF">SAMEA4412673_02238</name>
</gene>
<dbReference type="GO" id="GO:0051536">
    <property type="term" value="F:iron-sulfur cluster binding"/>
    <property type="evidence" value="ECO:0007669"/>
    <property type="project" value="UniProtKB-KW"/>
</dbReference>
<dbReference type="Pfam" id="PF04055">
    <property type="entry name" value="Radical_SAM"/>
    <property type="match status" value="1"/>
</dbReference>
<dbReference type="SFLD" id="SFLDG01084">
    <property type="entry name" value="Uncharacterised_Radical_SAM_Su"/>
    <property type="match status" value="1"/>
</dbReference>
<evidence type="ECO:0000256" key="1">
    <source>
        <dbReference type="ARBA" id="ARBA00022723"/>
    </source>
</evidence>
<dbReference type="AlphaFoldDB" id="A0AAJ4XDN1"/>
<proteinExistence type="predicted"/>
<dbReference type="PANTHER" id="PTHR43432:SF3">
    <property type="entry name" value="SLR0285 PROTEIN"/>
    <property type="match status" value="1"/>
</dbReference>
<dbReference type="InterPro" id="IPR058240">
    <property type="entry name" value="rSAM_sf"/>
</dbReference>
<dbReference type="GO" id="GO:0003824">
    <property type="term" value="F:catalytic activity"/>
    <property type="evidence" value="ECO:0007669"/>
    <property type="project" value="InterPro"/>
</dbReference>
<dbReference type="InterPro" id="IPR007197">
    <property type="entry name" value="rSAM"/>
</dbReference>
<dbReference type="RefSeq" id="WP_093096756.1">
    <property type="nucleotide sequence ID" value="NZ_FNGK01000001.1"/>
</dbReference>
<dbReference type="Proteomes" id="UP000215355">
    <property type="component" value="Chromosome 1"/>
</dbReference>
<keyword evidence="3" id="KW-0411">Iron-sulfur</keyword>
<evidence type="ECO:0000313" key="5">
    <source>
        <dbReference type="EMBL" id="SNV51006.1"/>
    </source>
</evidence>
<keyword evidence="1" id="KW-0479">Metal-binding</keyword>
<accession>A0AAJ4XDN1</accession>
<sequence length="356" mass="40504">MEHGFISGRGAQKNIHNVFSRLSYTQDHIEGIDDWEQDIPNTQFTIIHPKSIVNKVSSPDVGMEYSANPYQGCEHGCIYCYARNSHQYWGYSAGLDFESKILVKSNSPKLFRDFITRKNWDGTPISLSGNTDCFQPLERKFKLTRAILKIALEHGQPIGLITKNSLILRDLDILKEMAMKNLCMVFISINSLTKETRSKMEPRTATAQQRLKVIETLSNNGIPVGIMCAPVIPGLTDHEIPKVLKAAASAGAKWAGYTVVRLNGEISKIFEEWLHKAYPDRANKIWHSIQACHNGKVNDSEFGNRMRGTGQLAEIIRNNFRLHCRKYNLNQSMFEYDLSHFKKQQNPQLDLFETLG</sequence>
<evidence type="ECO:0000256" key="2">
    <source>
        <dbReference type="ARBA" id="ARBA00023004"/>
    </source>
</evidence>
<evidence type="ECO:0000313" key="6">
    <source>
        <dbReference type="Proteomes" id="UP000215355"/>
    </source>
</evidence>
<name>A0AAJ4XDN1_9SPHI</name>
<dbReference type="EMBL" id="LT906468">
    <property type="protein sequence ID" value="SNV51006.1"/>
    <property type="molecule type" value="Genomic_DNA"/>
</dbReference>
<dbReference type="InterPro" id="IPR040086">
    <property type="entry name" value="MJ0683-like"/>
</dbReference>
<dbReference type="KEGG" id="smiz:4412673_02238"/>
<dbReference type="SFLD" id="SFLDS00029">
    <property type="entry name" value="Radical_SAM"/>
    <property type="match status" value="1"/>
</dbReference>
<dbReference type="PANTHER" id="PTHR43432">
    <property type="entry name" value="SLR0285 PROTEIN"/>
    <property type="match status" value="1"/>
</dbReference>
<evidence type="ECO:0000259" key="4">
    <source>
        <dbReference type="SMART" id="SM00729"/>
    </source>
</evidence>
<dbReference type="SMART" id="SM00729">
    <property type="entry name" value="Elp3"/>
    <property type="match status" value="1"/>
</dbReference>
<protein>
    <submittedName>
        <fullName evidence="5">Radical SAM superfamily</fullName>
    </submittedName>
</protein>
<dbReference type="SUPFAM" id="SSF102114">
    <property type="entry name" value="Radical SAM enzymes"/>
    <property type="match status" value="1"/>
</dbReference>
<reference evidence="5 6" key="1">
    <citation type="submission" date="2017-06" db="EMBL/GenBank/DDBJ databases">
        <authorList>
            <consortium name="Pathogen Informatics"/>
        </authorList>
    </citation>
    <scope>NUCLEOTIDE SEQUENCE [LARGE SCALE GENOMIC DNA]</scope>
    <source>
        <strain evidence="5 6">NCTC12149</strain>
    </source>
</reference>
<evidence type="ECO:0000256" key="3">
    <source>
        <dbReference type="ARBA" id="ARBA00023014"/>
    </source>
</evidence>
<dbReference type="Gene3D" id="3.80.30.30">
    <property type="match status" value="1"/>
</dbReference>
<keyword evidence="2" id="KW-0408">Iron</keyword>